<organism evidence="3 4">
    <name type="scientific">Streptacidiphilus fuscans</name>
    <dbReference type="NCBI Taxonomy" id="2789292"/>
    <lineage>
        <taxon>Bacteria</taxon>
        <taxon>Bacillati</taxon>
        <taxon>Actinomycetota</taxon>
        <taxon>Actinomycetes</taxon>
        <taxon>Kitasatosporales</taxon>
        <taxon>Streptomycetaceae</taxon>
        <taxon>Streptacidiphilus</taxon>
    </lineage>
</organism>
<dbReference type="GO" id="GO:0005524">
    <property type="term" value="F:ATP binding"/>
    <property type="evidence" value="ECO:0007669"/>
    <property type="project" value="UniProtKB-KW"/>
</dbReference>
<feature type="compositionally biased region" description="Basic residues" evidence="1">
    <location>
        <begin position="1"/>
        <end position="12"/>
    </location>
</feature>
<accession>A0A931BC84</accession>
<protein>
    <submittedName>
        <fullName evidence="3">ATP-binding domain-containing protein</fullName>
    </submittedName>
</protein>
<dbReference type="CDD" id="cd18809">
    <property type="entry name" value="SF1_C_RecD"/>
    <property type="match status" value="1"/>
</dbReference>
<dbReference type="EMBL" id="JADPRT010000029">
    <property type="protein sequence ID" value="MBF9073901.1"/>
    <property type="molecule type" value="Genomic_DNA"/>
</dbReference>
<feature type="compositionally biased region" description="Basic residues" evidence="1">
    <location>
        <begin position="25"/>
        <end position="71"/>
    </location>
</feature>
<dbReference type="Pfam" id="PF13538">
    <property type="entry name" value="UvrD_C_2"/>
    <property type="match status" value="1"/>
</dbReference>
<feature type="compositionally biased region" description="Basic and acidic residues" evidence="1">
    <location>
        <begin position="13"/>
        <end position="24"/>
    </location>
</feature>
<evidence type="ECO:0000313" key="4">
    <source>
        <dbReference type="Proteomes" id="UP000657385"/>
    </source>
</evidence>
<dbReference type="Proteomes" id="UP000657385">
    <property type="component" value="Unassembled WGS sequence"/>
</dbReference>
<dbReference type="InterPro" id="IPR027417">
    <property type="entry name" value="P-loop_NTPase"/>
</dbReference>
<proteinExistence type="predicted"/>
<dbReference type="InterPro" id="IPR027785">
    <property type="entry name" value="UvrD-like_helicase_C"/>
</dbReference>
<keyword evidence="3" id="KW-0067">ATP-binding</keyword>
<gene>
    <name evidence="3" type="ORF">I2501_38405</name>
</gene>
<evidence type="ECO:0000313" key="3">
    <source>
        <dbReference type="EMBL" id="MBF9073901.1"/>
    </source>
</evidence>
<evidence type="ECO:0000259" key="2">
    <source>
        <dbReference type="Pfam" id="PF13538"/>
    </source>
</evidence>
<keyword evidence="3" id="KW-0547">Nucleotide-binding</keyword>
<dbReference type="Gene3D" id="3.40.50.300">
    <property type="entry name" value="P-loop containing nucleotide triphosphate hydrolases"/>
    <property type="match status" value="1"/>
</dbReference>
<keyword evidence="4" id="KW-1185">Reference proteome</keyword>
<dbReference type="SUPFAM" id="SSF52540">
    <property type="entry name" value="P-loop containing nucleoside triphosphate hydrolases"/>
    <property type="match status" value="1"/>
</dbReference>
<name>A0A931BC84_9ACTN</name>
<sequence>MRRPTFPRRRPRHADPQRPQERPQRRLQRLGRHHHPPRHRTARTRDHLRRRRRHLHLRRTRRRPERLRHHRPRAQGSEYPAVVISLTTASAFMLRRNLIYTAITRGKQKAVLVGEEEALHRALTKAEPHRNTALARRLHALFTGAAGHPAALRVADGQLAVC</sequence>
<feature type="region of interest" description="Disordered" evidence="1">
    <location>
        <begin position="1"/>
        <end position="71"/>
    </location>
</feature>
<dbReference type="AlphaFoldDB" id="A0A931BC84"/>
<comment type="caution">
    <text evidence="3">The sequence shown here is derived from an EMBL/GenBank/DDBJ whole genome shotgun (WGS) entry which is preliminary data.</text>
</comment>
<feature type="domain" description="UvrD-like helicase C-terminal" evidence="2">
    <location>
        <begin position="73"/>
        <end position="113"/>
    </location>
</feature>
<reference evidence="3" key="1">
    <citation type="submission" date="2020-11" db="EMBL/GenBank/DDBJ databases">
        <title>Isolation and identification of active actinomycetes.</title>
        <authorList>
            <person name="Yu B."/>
        </authorList>
    </citation>
    <scope>NUCLEOTIDE SEQUENCE</scope>
    <source>
        <strain evidence="3">NEAU-YB345</strain>
    </source>
</reference>
<evidence type="ECO:0000256" key="1">
    <source>
        <dbReference type="SAM" id="MobiDB-lite"/>
    </source>
</evidence>